<dbReference type="Proteomes" id="UP000594638">
    <property type="component" value="Unassembled WGS sequence"/>
</dbReference>
<accession>A0A8S0S1N4</accession>
<dbReference type="OrthoDB" id="8775810at2759"/>
<keyword evidence="3" id="KW-1185">Reference proteome</keyword>
<comment type="caution">
    <text evidence="2">The sequence shown here is derived from an EMBL/GenBank/DDBJ whole genome shotgun (WGS) entry which is preliminary data.</text>
</comment>
<evidence type="ECO:0000313" key="2">
    <source>
        <dbReference type="EMBL" id="CAA2985186.1"/>
    </source>
</evidence>
<evidence type="ECO:0000313" key="3">
    <source>
        <dbReference type="Proteomes" id="UP000594638"/>
    </source>
</evidence>
<reference evidence="2 3" key="1">
    <citation type="submission" date="2019-12" db="EMBL/GenBank/DDBJ databases">
        <authorList>
            <person name="Alioto T."/>
            <person name="Alioto T."/>
            <person name="Gomez Garrido J."/>
        </authorList>
    </citation>
    <scope>NUCLEOTIDE SEQUENCE [LARGE SCALE GENOMIC DNA]</scope>
</reference>
<evidence type="ECO:0000256" key="1">
    <source>
        <dbReference type="SAM" id="MobiDB-lite"/>
    </source>
</evidence>
<feature type="region of interest" description="Disordered" evidence="1">
    <location>
        <begin position="1"/>
        <end position="21"/>
    </location>
</feature>
<sequence length="146" mass="16206">MRENSMPNAKIGKLNGDGKENVVPNIESKFVANGKSQMKDSVLKPSLIQSCIQKNVPDSIIGSKYWEPSDSENSNSVNMWDYSDPEAVPAAPWSTLPNRSLLYRPLPEDVGRCTRVIVKDSSPEGIDGGTLYTLYTDVSLFRIREI</sequence>
<gene>
    <name evidence="2" type="ORF">OLEA9_A028058</name>
</gene>
<organism evidence="2 3">
    <name type="scientific">Olea europaea subsp. europaea</name>
    <dbReference type="NCBI Taxonomy" id="158383"/>
    <lineage>
        <taxon>Eukaryota</taxon>
        <taxon>Viridiplantae</taxon>
        <taxon>Streptophyta</taxon>
        <taxon>Embryophyta</taxon>
        <taxon>Tracheophyta</taxon>
        <taxon>Spermatophyta</taxon>
        <taxon>Magnoliopsida</taxon>
        <taxon>eudicotyledons</taxon>
        <taxon>Gunneridae</taxon>
        <taxon>Pentapetalae</taxon>
        <taxon>asterids</taxon>
        <taxon>lamiids</taxon>
        <taxon>Lamiales</taxon>
        <taxon>Oleaceae</taxon>
        <taxon>Oleeae</taxon>
        <taxon>Olea</taxon>
    </lineage>
</organism>
<dbReference type="EMBL" id="CACTIH010003795">
    <property type="protein sequence ID" value="CAA2985186.1"/>
    <property type="molecule type" value="Genomic_DNA"/>
</dbReference>
<protein>
    <submittedName>
        <fullName evidence="2">Uncharacterized protein</fullName>
    </submittedName>
</protein>
<name>A0A8S0S1N4_OLEEU</name>
<dbReference type="AlphaFoldDB" id="A0A8S0S1N4"/>
<proteinExistence type="predicted"/>
<dbReference type="Gramene" id="OE9A028058T1">
    <property type="protein sequence ID" value="OE9A028058C1"/>
    <property type="gene ID" value="OE9A028058"/>
</dbReference>